<dbReference type="Pfam" id="PF00009">
    <property type="entry name" value="GTP_EFTU"/>
    <property type="match status" value="1"/>
</dbReference>
<dbReference type="GO" id="GO:0005525">
    <property type="term" value="F:GTP binding"/>
    <property type="evidence" value="ECO:0007669"/>
    <property type="project" value="UniProtKB-KW"/>
</dbReference>
<reference evidence="6" key="2">
    <citation type="submission" date="2021-09" db="EMBL/GenBank/DDBJ databases">
        <authorList>
            <person name="Gilroy R."/>
        </authorList>
    </citation>
    <scope>NUCLEOTIDE SEQUENCE</scope>
    <source>
        <strain evidence="6">ChiGjej2B2-19336</strain>
    </source>
</reference>
<evidence type="ECO:0000259" key="5">
    <source>
        <dbReference type="Pfam" id="PF00009"/>
    </source>
</evidence>
<sequence length="57" mass="6192">MGKEKFDRSKPHVNIGTIGHIDHGKTTLTAAITKIAGLKGQGKFIAYDDIDKAPEEK</sequence>
<name>A0A921DQM3_9BACT</name>
<keyword evidence="3" id="KW-0648">Protein biosynthesis</keyword>
<accession>A0A921DQM3</accession>
<evidence type="ECO:0000256" key="4">
    <source>
        <dbReference type="ARBA" id="ARBA00023134"/>
    </source>
</evidence>
<dbReference type="AlphaFoldDB" id="A0A921DQM3"/>
<dbReference type="InterPro" id="IPR000795">
    <property type="entry name" value="T_Tr_GTP-bd_dom"/>
</dbReference>
<evidence type="ECO:0000256" key="3">
    <source>
        <dbReference type="ARBA" id="ARBA00022917"/>
    </source>
</evidence>
<organism evidence="6 7">
    <name type="scientific">Mailhella massiliensis</name>
    <dbReference type="NCBI Taxonomy" id="1903261"/>
    <lineage>
        <taxon>Bacteria</taxon>
        <taxon>Pseudomonadati</taxon>
        <taxon>Thermodesulfobacteriota</taxon>
        <taxon>Desulfovibrionia</taxon>
        <taxon>Desulfovibrionales</taxon>
        <taxon>Desulfovibrionaceae</taxon>
        <taxon>Mailhella</taxon>
    </lineage>
</organism>
<dbReference type="PANTHER" id="PTHR43721:SF36">
    <property type="entry name" value="ELONGATION FACTOR TU, MITOCHONDRIAL"/>
    <property type="match status" value="1"/>
</dbReference>
<dbReference type="Gene3D" id="3.40.50.300">
    <property type="entry name" value="P-loop containing nucleotide triphosphate hydrolases"/>
    <property type="match status" value="1"/>
</dbReference>
<evidence type="ECO:0000256" key="1">
    <source>
        <dbReference type="ARBA" id="ARBA00022741"/>
    </source>
</evidence>
<dbReference type="GO" id="GO:0003746">
    <property type="term" value="F:translation elongation factor activity"/>
    <property type="evidence" value="ECO:0007669"/>
    <property type="project" value="UniProtKB-KW"/>
</dbReference>
<evidence type="ECO:0000313" key="7">
    <source>
        <dbReference type="Proteomes" id="UP000698963"/>
    </source>
</evidence>
<keyword evidence="1" id="KW-0547">Nucleotide-binding</keyword>
<evidence type="ECO:0000313" key="6">
    <source>
        <dbReference type="EMBL" id="HJD96096.1"/>
    </source>
</evidence>
<evidence type="ECO:0000256" key="2">
    <source>
        <dbReference type="ARBA" id="ARBA00022768"/>
    </source>
</evidence>
<feature type="domain" description="Tr-type G" evidence="5">
    <location>
        <begin position="10"/>
        <end position="57"/>
    </location>
</feature>
<dbReference type="GO" id="GO:0003924">
    <property type="term" value="F:GTPase activity"/>
    <property type="evidence" value="ECO:0007669"/>
    <property type="project" value="InterPro"/>
</dbReference>
<dbReference type="EMBL" id="DYZA01000011">
    <property type="protein sequence ID" value="HJD96096.1"/>
    <property type="molecule type" value="Genomic_DNA"/>
</dbReference>
<comment type="caution">
    <text evidence="6">The sequence shown here is derived from an EMBL/GenBank/DDBJ whole genome shotgun (WGS) entry which is preliminary data.</text>
</comment>
<protein>
    <submittedName>
        <fullName evidence="6">GTP-binding protein</fullName>
    </submittedName>
</protein>
<reference evidence="6" key="1">
    <citation type="journal article" date="2021" name="PeerJ">
        <title>Extensive microbial diversity within the chicken gut microbiome revealed by metagenomics and culture.</title>
        <authorList>
            <person name="Gilroy R."/>
            <person name="Ravi A."/>
            <person name="Getino M."/>
            <person name="Pursley I."/>
            <person name="Horton D.L."/>
            <person name="Alikhan N.F."/>
            <person name="Baker D."/>
            <person name="Gharbi K."/>
            <person name="Hall N."/>
            <person name="Watson M."/>
            <person name="Adriaenssens E.M."/>
            <person name="Foster-Nyarko E."/>
            <person name="Jarju S."/>
            <person name="Secka A."/>
            <person name="Antonio M."/>
            <person name="Oren A."/>
            <person name="Chaudhuri R.R."/>
            <person name="La Ragione R."/>
            <person name="Hildebrand F."/>
            <person name="Pallen M.J."/>
        </authorList>
    </citation>
    <scope>NUCLEOTIDE SEQUENCE</scope>
    <source>
        <strain evidence="6">ChiGjej2B2-19336</strain>
    </source>
</reference>
<proteinExistence type="predicted"/>
<dbReference type="InterPro" id="IPR050055">
    <property type="entry name" value="EF-Tu_GTPase"/>
</dbReference>
<dbReference type="Proteomes" id="UP000698963">
    <property type="component" value="Unassembled WGS sequence"/>
</dbReference>
<gene>
    <name evidence="6" type="ORF">K8W16_00390</name>
</gene>
<keyword evidence="4" id="KW-0342">GTP-binding</keyword>
<dbReference type="RefSeq" id="WP_304120197.1">
    <property type="nucleotide sequence ID" value="NZ_DYZA01000011.1"/>
</dbReference>
<feature type="non-terminal residue" evidence="6">
    <location>
        <position position="57"/>
    </location>
</feature>
<dbReference type="PANTHER" id="PTHR43721">
    <property type="entry name" value="ELONGATION FACTOR TU-RELATED"/>
    <property type="match status" value="1"/>
</dbReference>
<dbReference type="InterPro" id="IPR027417">
    <property type="entry name" value="P-loop_NTPase"/>
</dbReference>
<dbReference type="SUPFAM" id="SSF52540">
    <property type="entry name" value="P-loop containing nucleoside triphosphate hydrolases"/>
    <property type="match status" value="1"/>
</dbReference>
<keyword evidence="2" id="KW-0251">Elongation factor</keyword>